<proteinExistence type="predicted"/>
<protein>
    <submittedName>
        <fullName evidence="2">Uncharacterized protein</fullName>
    </submittedName>
</protein>
<evidence type="ECO:0000313" key="3">
    <source>
        <dbReference type="Proteomes" id="UP000255277"/>
    </source>
</evidence>
<dbReference type="Proteomes" id="UP000255277">
    <property type="component" value="Unassembled WGS sequence"/>
</dbReference>
<reference evidence="1 4" key="2">
    <citation type="submission" date="2019-07" db="EMBL/GenBank/DDBJ databases">
        <title>Whole genome shotgun sequence of Staphylococcus gallinarum NBRC 109767.</title>
        <authorList>
            <person name="Hosoyama A."/>
            <person name="Uohara A."/>
            <person name="Ohji S."/>
            <person name="Ichikawa N."/>
        </authorList>
    </citation>
    <scope>NUCLEOTIDE SEQUENCE [LARGE SCALE GENOMIC DNA]</scope>
    <source>
        <strain evidence="1 4">NBRC 109767</strain>
    </source>
</reference>
<gene>
    <name evidence="2" type="ORF">NCTC12195_00490</name>
    <name evidence="1" type="ORF">SGA02_21880</name>
</gene>
<evidence type="ECO:0000313" key="1">
    <source>
        <dbReference type="EMBL" id="GEQ06360.1"/>
    </source>
</evidence>
<evidence type="ECO:0000313" key="4">
    <source>
        <dbReference type="Proteomes" id="UP000321057"/>
    </source>
</evidence>
<dbReference type="AlphaFoldDB" id="A0A380FCY1"/>
<organism evidence="2 3">
    <name type="scientific">Staphylococcus gallinarum</name>
    <dbReference type="NCBI Taxonomy" id="1293"/>
    <lineage>
        <taxon>Bacteria</taxon>
        <taxon>Bacillati</taxon>
        <taxon>Bacillota</taxon>
        <taxon>Bacilli</taxon>
        <taxon>Bacillales</taxon>
        <taxon>Staphylococcaceae</taxon>
        <taxon>Staphylococcus</taxon>
    </lineage>
</organism>
<keyword evidence="4" id="KW-1185">Reference proteome</keyword>
<dbReference type="EMBL" id="UHDK01000001">
    <property type="protein sequence ID" value="SUM31084.1"/>
    <property type="molecule type" value="Genomic_DNA"/>
</dbReference>
<dbReference type="Proteomes" id="UP000321057">
    <property type="component" value="Unassembled WGS sequence"/>
</dbReference>
<dbReference type="EMBL" id="BKAX01000006">
    <property type="protein sequence ID" value="GEQ06360.1"/>
    <property type="molecule type" value="Genomic_DNA"/>
</dbReference>
<evidence type="ECO:0000313" key="2">
    <source>
        <dbReference type="EMBL" id="SUM31084.1"/>
    </source>
</evidence>
<accession>A0A380FCY1</accession>
<sequence>MGLLFVSILRIVIARLPKGWVEPRPRHVSYSLRCLANNTQFLYVITTKNKTHNNELIDAEIIHEIKQEMNNELSDEDFNKITNYRFYYRLKG</sequence>
<reference evidence="2 3" key="1">
    <citation type="submission" date="2018-06" db="EMBL/GenBank/DDBJ databases">
        <authorList>
            <consortium name="Pathogen Informatics"/>
            <person name="Doyle S."/>
        </authorList>
    </citation>
    <scope>NUCLEOTIDE SEQUENCE [LARGE SCALE GENOMIC DNA]</scope>
    <source>
        <strain evidence="2 3">NCTC12195</strain>
    </source>
</reference>
<name>A0A380FCY1_STAGA</name>